<dbReference type="PANTHER" id="PTHR21090">
    <property type="entry name" value="AROM/DEHYDROQUINATE SYNTHASE"/>
    <property type="match status" value="1"/>
</dbReference>
<comment type="pathway">
    <text evidence="1">Metabolic intermediate biosynthesis; chorismate biosynthesis; chorismate from D-erythrose 4-phosphate and phosphoenolpyruvate: step 6/7.</text>
</comment>
<gene>
    <name evidence="9" type="ORF">EVA_12192</name>
</gene>
<dbReference type="GO" id="GO:0003866">
    <property type="term" value="F:3-phosphoshikimate 1-carboxyvinyltransferase activity"/>
    <property type="evidence" value="ECO:0007669"/>
    <property type="project" value="UniProtKB-EC"/>
</dbReference>
<dbReference type="HAMAP" id="MF_00210">
    <property type="entry name" value="EPSP_synth"/>
    <property type="match status" value="1"/>
</dbReference>
<keyword evidence="6" id="KW-0057">Aromatic amino acid biosynthesis</keyword>
<dbReference type="AlphaFoldDB" id="J9FYP9"/>
<evidence type="ECO:0000256" key="6">
    <source>
        <dbReference type="ARBA" id="ARBA00023141"/>
    </source>
</evidence>
<dbReference type="UniPathway" id="UPA00053">
    <property type="reaction ID" value="UER00089"/>
</dbReference>
<proteinExistence type="inferred from homology"/>
<dbReference type="EC" id="2.5.1.19" evidence="3"/>
<dbReference type="InterPro" id="IPR001986">
    <property type="entry name" value="Enolpyruvate_Tfrase_dom"/>
</dbReference>
<dbReference type="Gene3D" id="3.65.10.10">
    <property type="entry name" value="Enolpyruvate transferase domain"/>
    <property type="match status" value="2"/>
</dbReference>
<dbReference type="InterPro" id="IPR013792">
    <property type="entry name" value="RNA3'P_cycl/enolpyr_Trfase_a/b"/>
</dbReference>
<evidence type="ECO:0000256" key="5">
    <source>
        <dbReference type="ARBA" id="ARBA00022679"/>
    </source>
</evidence>
<organism evidence="9">
    <name type="scientific">gut metagenome</name>
    <dbReference type="NCBI Taxonomy" id="749906"/>
    <lineage>
        <taxon>unclassified sequences</taxon>
        <taxon>metagenomes</taxon>
        <taxon>organismal metagenomes</taxon>
    </lineage>
</organism>
<protein>
    <recommendedName>
        <fullName evidence="3">3-phosphoshikimate 1-carboxyvinyltransferase</fullName>
        <ecNumber evidence="3">2.5.1.19</ecNumber>
    </recommendedName>
</protein>
<evidence type="ECO:0000256" key="1">
    <source>
        <dbReference type="ARBA" id="ARBA00004811"/>
    </source>
</evidence>
<dbReference type="GO" id="GO:0008652">
    <property type="term" value="P:amino acid biosynthetic process"/>
    <property type="evidence" value="ECO:0007669"/>
    <property type="project" value="UniProtKB-KW"/>
</dbReference>
<evidence type="ECO:0000256" key="2">
    <source>
        <dbReference type="ARBA" id="ARBA00009948"/>
    </source>
</evidence>
<evidence type="ECO:0000256" key="4">
    <source>
        <dbReference type="ARBA" id="ARBA00022605"/>
    </source>
</evidence>
<evidence type="ECO:0000256" key="3">
    <source>
        <dbReference type="ARBA" id="ARBA00012450"/>
    </source>
</evidence>
<comment type="catalytic activity">
    <reaction evidence="7">
        <text>3-phosphoshikimate + phosphoenolpyruvate = 5-O-(1-carboxyvinyl)-3-phosphoshikimate + phosphate</text>
        <dbReference type="Rhea" id="RHEA:21256"/>
        <dbReference type="ChEBI" id="CHEBI:43474"/>
        <dbReference type="ChEBI" id="CHEBI:57701"/>
        <dbReference type="ChEBI" id="CHEBI:58702"/>
        <dbReference type="ChEBI" id="CHEBI:145989"/>
        <dbReference type="EC" id="2.5.1.19"/>
    </reaction>
    <physiologicalReaction direction="left-to-right" evidence="7">
        <dbReference type="Rhea" id="RHEA:21257"/>
    </physiologicalReaction>
</comment>
<feature type="domain" description="Enolpyruvate transferase" evidence="8">
    <location>
        <begin position="104"/>
        <end position="452"/>
    </location>
</feature>
<dbReference type="GO" id="GO:0009073">
    <property type="term" value="P:aromatic amino acid family biosynthetic process"/>
    <property type="evidence" value="ECO:0007669"/>
    <property type="project" value="UniProtKB-KW"/>
</dbReference>
<sequence>MTDDSVHVRSFSFGRKANASPLYLFCPFFPSFLFKKTVYILPPMILTPHFPSVLRASIDLPSSKSLSNRALLLGALSGNGAQVERRSTCDDTCVMSHALEQRPEVVDILAAGTAMRFLTAYFAGCKGEVHTLTGTQRMKKRPIGVLVEALRRLGADIQYESTEGFPPLRITGRQLQGGTLDLPADVSSQYISALLMVAPRMCEGLTLRLQGTIISRPYIDMTLQLMARFGIQAQWLNEQTLYVPAQPYATGITYTVESDWSAASYWYEMVALTTDTDALIELPWLLKESLQGDAAVRRFFEPLGVQTTFCPERGSIVLQKNPSLLLPEGEPLVLDLINQPDLAQTLVVTCALLHRPFRFTGLRSLRIKETDRTAALATELLKFGITLGVKGDDVLYISSYPTDAPRYDGTPIATYHDHRMALAFAPAALRCPGIQIADPEVVSKSYPDYWKDIASLSAK</sequence>
<dbReference type="InterPro" id="IPR036968">
    <property type="entry name" value="Enolpyruvate_Tfrase_sf"/>
</dbReference>
<reference evidence="9" key="1">
    <citation type="journal article" date="2012" name="PLoS ONE">
        <title>Gene sets for utilization of primary and secondary nutrition supplies in the distal gut of endangered iberian lynx.</title>
        <authorList>
            <person name="Alcaide M."/>
            <person name="Messina E."/>
            <person name="Richter M."/>
            <person name="Bargiela R."/>
            <person name="Peplies J."/>
            <person name="Huws S.A."/>
            <person name="Newbold C.J."/>
            <person name="Golyshin P.N."/>
            <person name="Simon M.A."/>
            <person name="Lopez G."/>
            <person name="Yakimov M.M."/>
            <person name="Ferrer M."/>
        </authorList>
    </citation>
    <scope>NUCLEOTIDE SEQUENCE</scope>
</reference>
<comment type="caution">
    <text evidence="9">The sequence shown here is derived from an EMBL/GenBank/DDBJ whole genome shotgun (WGS) entry which is preliminary data.</text>
</comment>
<evidence type="ECO:0000256" key="7">
    <source>
        <dbReference type="ARBA" id="ARBA00044633"/>
    </source>
</evidence>
<dbReference type="PANTHER" id="PTHR21090:SF5">
    <property type="entry name" value="PENTAFUNCTIONAL AROM POLYPEPTIDE"/>
    <property type="match status" value="1"/>
</dbReference>
<dbReference type="PIRSF" id="PIRSF000505">
    <property type="entry name" value="EPSPS"/>
    <property type="match status" value="1"/>
</dbReference>
<evidence type="ECO:0000313" key="9">
    <source>
        <dbReference type="EMBL" id="EJW99698.1"/>
    </source>
</evidence>
<keyword evidence="5 9" id="KW-0808">Transferase</keyword>
<accession>J9FYP9</accession>
<dbReference type="InterPro" id="IPR006264">
    <property type="entry name" value="EPSP_synthase"/>
</dbReference>
<dbReference type="CDD" id="cd01556">
    <property type="entry name" value="EPSP_synthase"/>
    <property type="match status" value="1"/>
</dbReference>
<name>J9FYP9_9ZZZZ</name>
<dbReference type="GO" id="GO:0009423">
    <property type="term" value="P:chorismate biosynthetic process"/>
    <property type="evidence" value="ECO:0007669"/>
    <property type="project" value="UniProtKB-UniPathway"/>
</dbReference>
<keyword evidence="4" id="KW-0028">Amino-acid biosynthesis</keyword>
<evidence type="ECO:0000259" key="8">
    <source>
        <dbReference type="Pfam" id="PF00275"/>
    </source>
</evidence>
<dbReference type="Pfam" id="PF00275">
    <property type="entry name" value="EPSP_synthase"/>
    <property type="match status" value="1"/>
</dbReference>
<dbReference type="SUPFAM" id="SSF55205">
    <property type="entry name" value="EPT/RTPC-like"/>
    <property type="match status" value="1"/>
</dbReference>
<comment type="similarity">
    <text evidence="2">Belongs to the EPSP synthase family.</text>
</comment>
<dbReference type="EMBL" id="AMCI01003688">
    <property type="protein sequence ID" value="EJW99698.1"/>
    <property type="molecule type" value="Genomic_DNA"/>
</dbReference>